<reference evidence="2 3" key="1">
    <citation type="submission" date="2015-05" db="EMBL/GenBank/DDBJ databases">
        <title>Draft Genome assembly of Streptomyces showdoensis.</title>
        <authorList>
            <person name="Thapa K.K."/>
            <person name="Metsa-Ketela M."/>
        </authorList>
    </citation>
    <scope>NUCLEOTIDE SEQUENCE [LARGE SCALE GENOMIC DNA]</scope>
    <source>
        <strain evidence="2 3">ATCC 15227</strain>
    </source>
</reference>
<feature type="non-terminal residue" evidence="2">
    <location>
        <position position="153"/>
    </location>
</feature>
<evidence type="ECO:0000313" key="2">
    <source>
        <dbReference type="EMBL" id="KKZ68961.1"/>
    </source>
</evidence>
<dbReference type="EMBL" id="LAQS01000149">
    <property type="protein sequence ID" value="KKZ68961.1"/>
    <property type="molecule type" value="Genomic_DNA"/>
</dbReference>
<protein>
    <submittedName>
        <fullName evidence="2">Uncharacterized protein</fullName>
    </submittedName>
</protein>
<dbReference type="Proteomes" id="UP000265325">
    <property type="component" value="Unassembled WGS sequence"/>
</dbReference>
<name>A0A2P2GC27_STREW</name>
<evidence type="ECO:0000313" key="3">
    <source>
        <dbReference type="Proteomes" id="UP000265325"/>
    </source>
</evidence>
<evidence type="ECO:0000256" key="1">
    <source>
        <dbReference type="SAM" id="MobiDB-lite"/>
    </source>
</evidence>
<sequence length="153" mass="15084">MPASAALPGTAPAARTRTPQATPLQRTALTGPSGDHGDRRPVPVPLVEPDPVADGGSGGPADSPVPVLRLLAARPLPLGLDAVDTGSPDPPRTGPASRPVVPARWPDAPSAAPPGRRAADGPRVTTGAASPRTGTAQAPTVSVGRAARPVPAS</sequence>
<organism evidence="2 3">
    <name type="scientific">Streptomyces showdoensis</name>
    <dbReference type="NCBI Taxonomy" id="68268"/>
    <lineage>
        <taxon>Bacteria</taxon>
        <taxon>Bacillati</taxon>
        <taxon>Actinomycetota</taxon>
        <taxon>Actinomycetes</taxon>
        <taxon>Kitasatosporales</taxon>
        <taxon>Streptomycetaceae</taxon>
        <taxon>Streptomyces</taxon>
    </lineage>
</organism>
<gene>
    <name evidence="2" type="ORF">VO63_36815</name>
</gene>
<dbReference type="AlphaFoldDB" id="A0A2P2GC27"/>
<feature type="compositionally biased region" description="Low complexity" evidence="1">
    <location>
        <begin position="1"/>
        <end position="23"/>
    </location>
</feature>
<accession>A0A2P2GC27</accession>
<keyword evidence="3" id="KW-1185">Reference proteome</keyword>
<proteinExistence type="predicted"/>
<comment type="caution">
    <text evidence="2">The sequence shown here is derived from an EMBL/GenBank/DDBJ whole genome shotgun (WGS) entry which is preliminary data.</text>
</comment>
<feature type="region of interest" description="Disordered" evidence="1">
    <location>
        <begin position="1"/>
        <end position="153"/>
    </location>
</feature>
<feature type="compositionally biased region" description="Low complexity" evidence="1">
    <location>
        <begin position="106"/>
        <end position="116"/>
    </location>
</feature>
<feature type="compositionally biased region" description="Low complexity" evidence="1">
    <location>
        <begin position="64"/>
        <end position="78"/>
    </location>
</feature>